<dbReference type="GeneID" id="18923394"/>
<name>F4RS62_MELLP</name>
<dbReference type="KEGG" id="mlr:MELLADRAFT_108161"/>
<dbReference type="VEuPathDB" id="FungiDB:MELLADRAFT_108161"/>
<protein>
    <submittedName>
        <fullName evidence="1">Uncharacterized protein</fullName>
    </submittedName>
</protein>
<sequence length="139" mass="16067">MSHRAICQAVRVSRFADYQRVKSIFASFEEVKDHLEDVDDLEPDGSNYAFWMFRIGRVIEHITGIKDYLQINQPLIESAVVLVIDRCVLDVIRHTLPSCLFDETATCLKAHDTKARLRRIFDPYGMPNHSTGKLEMQQN</sequence>
<evidence type="ECO:0000313" key="2">
    <source>
        <dbReference type="Proteomes" id="UP000001072"/>
    </source>
</evidence>
<organism evidence="2">
    <name type="scientific">Melampsora larici-populina (strain 98AG31 / pathotype 3-4-7)</name>
    <name type="common">Poplar leaf rust fungus</name>
    <dbReference type="NCBI Taxonomy" id="747676"/>
    <lineage>
        <taxon>Eukaryota</taxon>
        <taxon>Fungi</taxon>
        <taxon>Dikarya</taxon>
        <taxon>Basidiomycota</taxon>
        <taxon>Pucciniomycotina</taxon>
        <taxon>Pucciniomycetes</taxon>
        <taxon>Pucciniales</taxon>
        <taxon>Melampsoraceae</taxon>
        <taxon>Melampsora</taxon>
    </lineage>
</organism>
<accession>F4RS62</accession>
<dbReference type="EMBL" id="GL883116">
    <property type="protein sequence ID" value="EGG04833.1"/>
    <property type="molecule type" value="Genomic_DNA"/>
</dbReference>
<dbReference type="Proteomes" id="UP000001072">
    <property type="component" value="Unassembled WGS sequence"/>
</dbReference>
<keyword evidence="2" id="KW-1185">Reference proteome</keyword>
<evidence type="ECO:0000313" key="1">
    <source>
        <dbReference type="EMBL" id="EGG04833.1"/>
    </source>
</evidence>
<gene>
    <name evidence="1" type="ORF">MELLADRAFT_108161</name>
</gene>
<dbReference type="HOGENOM" id="CLU_130523_0_0_1"/>
<proteinExistence type="predicted"/>
<reference evidence="2" key="1">
    <citation type="journal article" date="2011" name="Proc. Natl. Acad. Sci. U.S.A.">
        <title>Obligate biotrophy features unraveled by the genomic analysis of rust fungi.</title>
        <authorList>
            <person name="Duplessis S."/>
            <person name="Cuomo C.A."/>
            <person name="Lin Y.-C."/>
            <person name="Aerts A."/>
            <person name="Tisserant E."/>
            <person name="Veneault-Fourrey C."/>
            <person name="Joly D.L."/>
            <person name="Hacquard S."/>
            <person name="Amselem J."/>
            <person name="Cantarel B.L."/>
            <person name="Chiu R."/>
            <person name="Coutinho P.M."/>
            <person name="Feau N."/>
            <person name="Field M."/>
            <person name="Frey P."/>
            <person name="Gelhaye E."/>
            <person name="Goldberg J."/>
            <person name="Grabherr M.G."/>
            <person name="Kodira C.D."/>
            <person name="Kohler A."/>
            <person name="Kuees U."/>
            <person name="Lindquist E.A."/>
            <person name="Lucas S.M."/>
            <person name="Mago R."/>
            <person name="Mauceli E."/>
            <person name="Morin E."/>
            <person name="Murat C."/>
            <person name="Pangilinan J.L."/>
            <person name="Park R."/>
            <person name="Pearson M."/>
            <person name="Quesneville H."/>
            <person name="Rouhier N."/>
            <person name="Sakthikumar S."/>
            <person name="Salamov A.A."/>
            <person name="Schmutz J."/>
            <person name="Selles B."/>
            <person name="Shapiro H."/>
            <person name="Tanguay P."/>
            <person name="Tuskan G.A."/>
            <person name="Henrissat B."/>
            <person name="Van de Peer Y."/>
            <person name="Rouze P."/>
            <person name="Ellis J.G."/>
            <person name="Dodds P.N."/>
            <person name="Schein J.E."/>
            <person name="Zhong S."/>
            <person name="Hamelin R.C."/>
            <person name="Grigoriev I.V."/>
            <person name="Szabo L.J."/>
            <person name="Martin F."/>
        </authorList>
    </citation>
    <scope>NUCLEOTIDE SEQUENCE [LARGE SCALE GENOMIC DNA]</scope>
    <source>
        <strain evidence="2">98AG31 / pathotype 3-4-7</strain>
    </source>
</reference>
<dbReference type="AlphaFoldDB" id="F4RS62"/>
<dbReference type="InParanoid" id="F4RS62"/>
<dbReference type="RefSeq" id="XP_007411924.1">
    <property type="nucleotide sequence ID" value="XM_007411862.1"/>
</dbReference>